<keyword evidence="1" id="KW-1133">Transmembrane helix</keyword>
<dbReference type="AlphaFoldDB" id="A0A4Z1PVJ5"/>
<proteinExistence type="predicted"/>
<comment type="caution">
    <text evidence="2">The sequence shown here is derived from an EMBL/GenBank/DDBJ whole genome shotgun (WGS) entry which is preliminary data.</text>
</comment>
<evidence type="ECO:0000313" key="2">
    <source>
        <dbReference type="EMBL" id="TID27440.1"/>
    </source>
</evidence>
<sequence length="258" mass="29902">MPGWIGTGIESYLYHRRSDTSRPLQLETAVHHRAVSLWVHRKFELVWSLAWCLATPEPLDERALPRALPRLIQQSRDPHRQVASLWEPCQIRHLVLQMLSRALGVQEDLFQNLPHLSNYRRREWGVFVRLWYLHLTLFNVVVLRGVVVLAMFPLLCLLPIDLRLDVVIFSDEGRYREKTLNTGDNAQIKINVDKQVSRQPSPLRGAYSTLRFDGAAYFQDTSSSGKETAKVAIRYRDRVQPGCMSVDHLRQLANAEER</sequence>
<dbReference type="EMBL" id="SNSC02000001">
    <property type="protein sequence ID" value="TID27440.1"/>
    <property type="molecule type" value="Genomic_DNA"/>
</dbReference>
<gene>
    <name evidence="2" type="ORF">E6O75_ATG00207</name>
</gene>
<reference evidence="2 3" key="1">
    <citation type="submission" date="2019-04" db="EMBL/GenBank/DDBJ databases">
        <title>High contiguity whole genome sequence and gene annotation resource for two Venturia nashicola isolates.</title>
        <authorList>
            <person name="Prokchorchik M."/>
            <person name="Won K."/>
            <person name="Lee Y."/>
            <person name="Choi E.D."/>
            <person name="Segonzac C."/>
            <person name="Sohn K.H."/>
        </authorList>
    </citation>
    <scope>NUCLEOTIDE SEQUENCE [LARGE SCALE GENOMIC DNA]</scope>
    <source>
        <strain evidence="2 3">PRI2</strain>
    </source>
</reference>
<evidence type="ECO:0000313" key="3">
    <source>
        <dbReference type="Proteomes" id="UP000298493"/>
    </source>
</evidence>
<protein>
    <submittedName>
        <fullName evidence="2">Uncharacterized protein</fullName>
    </submittedName>
</protein>
<name>A0A4Z1PVJ5_9PEZI</name>
<keyword evidence="3" id="KW-1185">Reference proteome</keyword>
<feature type="transmembrane region" description="Helical" evidence="1">
    <location>
        <begin position="130"/>
        <end position="155"/>
    </location>
</feature>
<accession>A0A4Z1PVJ5</accession>
<keyword evidence="1" id="KW-0812">Transmembrane</keyword>
<evidence type="ECO:0000256" key="1">
    <source>
        <dbReference type="SAM" id="Phobius"/>
    </source>
</evidence>
<organism evidence="2 3">
    <name type="scientific">Venturia nashicola</name>
    <dbReference type="NCBI Taxonomy" id="86259"/>
    <lineage>
        <taxon>Eukaryota</taxon>
        <taxon>Fungi</taxon>
        <taxon>Dikarya</taxon>
        <taxon>Ascomycota</taxon>
        <taxon>Pezizomycotina</taxon>
        <taxon>Dothideomycetes</taxon>
        <taxon>Pleosporomycetidae</taxon>
        <taxon>Venturiales</taxon>
        <taxon>Venturiaceae</taxon>
        <taxon>Venturia</taxon>
    </lineage>
</organism>
<keyword evidence="1" id="KW-0472">Membrane</keyword>
<dbReference type="Proteomes" id="UP000298493">
    <property type="component" value="Unassembled WGS sequence"/>
</dbReference>